<dbReference type="PANTHER" id="PTHR38926">
    <property type="entry name" value="F-BOX DOMAIN CONTAINING PROTEIN, EXPRESSED"/>
    <property type="match status" value="1"/>
</dbReference>
<dbReference type="Gene3D" id="3.80.10.10">
    <property type="entry name" value="Ribonuclease Inhibitor"/>
    <property type="match status" value="1"/>
</dbReference>
<sequence length="163" mass="17977">MVESLQGSLPVAISGTSAAANLIAFAFAIPVAAQSTHVTEFNISRCAVDRSQGRLLDLTLPGSHLDALLNYVADRSSQLRCLKLVEYLRNYEGGSTPLTLHITKLQQLEELHLVMKPWVDLEDFETIGIACPMYWNPILDGYPNLKSLDLRRCSGFDEEQGGL</sequence>
<name>A0A8X8X2P9_SALSN</name>
<accession>A0A8X8X2P9</accession>
<evidence type="ECO:0000313" key="1">
    <source>
        <dbReference type="EMBL" id="KAG6405668.1"/>
    </source>
</evidence>
<reference evidence="1" key="1">
    <citation type="submission" date="2018-01" db="EMBL/GenBank/DDBJ databases">
        <authorList>
            <person name="Mao J.F."/>
        </authorList>
    </citation>
    <scope>NUCLEOTIDE SEQUENCE</scope>
    <source>
        <strain evidence="1">Huo1</strain>
        <tissue evidence="1">Leaf</tissue>
    </source>
</reference>
<dbReference type="InterPro" id="IPR032675">
    <property type="entry name" value="LRR_dom_sf"/>
</dbReference>
<dbReference type="Proteomes" id="UP000298416">
    <property type="component" value="Unassembled WGS sequence"/>
</dbReference>
<organism evidence="1">
    <name type="scientific">Salvia splendens</name>
    <name type="common">Scarlet sage</name>
    <dbReference type="NCBI Taxonomy" id="180675"/>
    <lineage>
        <taxon>Eukaryota</taxon>
        <taxon>Viridiplantae</taxon>
        <taxon>Streptophyta</taxon>
        <taxon>Embryophyta</taxon>
        <taxon>Tracheophyta</taxon>
        <taxon>Spermatophyta</taxon>
        <taxon>Magnoliopsida</taxon>
        <taxon>eudicotyledons</taxon>
        <taxon>Gunneridae</taxon>
        <taxon>Pentapetalae</taxon>
        <taxon>asterids</taxon>
        <taxon>lamiids</taxon>
        <taxon>Lamiales</taxon>
        <taxon>Lamiaceae</taxon>
        <taxon>Nepetoideae</taxon>
        <taxon>Mentheae</taxon>
        <taxon>Salviinae</taxon>
        <taxon>Salvia</taxon>
        <taxon>Salvia subgen. Calosphace</taxon>
        <taxon>core Calosphace</taxon>
    </lineage>
</organism>
<dbReference type="AlphaFoldDB" id="A0A8X8X2P9"/>
<dbReference type="EMBL" id="PNBA02000012">
    <property type="protein sequence ID" value="KAG6405668.1"/>
    <property type="molecule type" value="Genomic_DNA"/>
</dbReference>
<comment type="caution">
    <text evidence="1">The sequence shown here is derived from an EMBL/GenBank/DDBJ whole genome shotgun (WGS) entry which is preliminary data.</text>
</comment>
<evidence type="ECO:0000313" key="2">
    <source>
        <dbReference type="Proteomes" id="UP000298416"/>
    </source>
</evidence>
<dbReference type="SUPFAM" id="SSF52047">
    <property type="entry name" value="RNI-like"/>
    <property type="match status" value="1"/>
</dbReference>
<dbReference type="PANTHER" id="PTHR38926:SF80">
    <property type="entry name" value="F-BOX DOMAIN, LEUCINE-RICH REPEAT DOMAIN SUPERFAMILY"/>
    <property type="match status" value="1"/>
</dbReference>
<proteinExistence type="predicted"/>
<protein>
    <submittedName>
        <fullName evidence="1">Uncharacterized protein</fullName>
    </submittedName>
</protein>
<gene>
    <name evidence="1" type="ORF">SASPL_133260</name>
</gene>
<reference evidence="1" key="2">
    <citation type="submission" date="2020-08" db="EMBL/GenBank/DDBJ databases">
        <title>Plant Genome Project.</title>
        <authorList>
            <person name="Zhang R.-G."/>
        </authorList>
    </citation>
    <scope>NUCLEOTIDE SEQUENCE</scope>
    <source>
        <strain evidence="1">Huo1</strain>
        <tissue evidence="1">Leaf</tissue>
    </source>
</reference>
<keyword evidence="2" id="KW-1185">Reference proteome</keyword>